<accession>A0AC35U9E0</accession>
<sequence>MPKAKNPPAKEDTWAFVRIGNSLYKEIAVYGTEQRYKPVHVDYHKGDISPCVLNIGGRQILGKVDIRNEKASAAFDGEEDVVSGPAIADFQVLCRKARAGYKFD</sequence>
<name>A0AC35U9E0_9BILA</name>
<dbReference type="Proteomes" id="UP000095286">
    <property type="component" value="Unplaced"/>
</dbReference>
<evidence type="ECO:0000313" key="1">
    <source>
        <dbReference type="Proteomes" id="UP000095286"/>
    </source>
</evidence>
<protein>
    <submittedName>
        <fullName evidence="2">DUF1080 domain-containing protein</fullName>
    </submittedName>
</protein>
<dbReference type="WBParaSite" id="RSKR_0000950400.1">
    <property type="protein sequence ID" value="RSKR_0000950400.1"/>
    <property type="gene ID" value="RSKR_0000950400"/>
</dbReference>
<reference evidence="2" key="1">
    <citation type="submission" date="2016-11" db="UniProtKB">
        <authorList>
            <consortium name="WormBaseParasite"/>
        </authorList>
    </citation>
    <scope>IDENTIFICATION</scope>
    <source>
        <strain evidence="2">KR3021</strain>
    </source>
</reference>
<evidence type="ECO:0000313" key="2">
    <source>
        <dbReference type="WBParaSite" id="RSKR_0000950400.1"/>
    </source>
</evidence>
<proteinExistence type="predicted"/>
<organism evidence="1 2">
    <name type="scientific">Rhabditophanes sp. KR3021</name>
    <dbReference type="NCBI Taxonomy" id="114890"/>
    <lineage>
        <taxon>Eukaryota</taxon>
        <taxon>Metazoa</taxon>
        <taxon>Ecdysozoa</taxon>
        <taxon>Nematoda</taxon>
        <taxon>Chromadorea</taxon>
        <taxon>Rhabditida</taxon>
        <taxon>Tylenchina</taxon>
        <taxon>Panagrolaimomorpha</taxon>
        <taxon>Strongyloidoidea</taxon>
        <taxon>Alloionematidae</taxon>
        <taxon>Rhabditophanes</taxon>
    </lineage>
</organism>